<organism evidence="8 9">
    <name type="scientific">Orbilia oligospora</name>
    <name type="common">Nematode-trapping fungus</name>
    <name type="synonym">Arthrobotrys oligospora</name>
    <dbReference type="NCBI Taxonomy" id="2813651"/>
    <lineage>
        <taxon>Eukaryota</taxon>
        <taxon>Fungi</taxon>
        <taxon>Dikarya</taxon>
        <taxon>Ascomycota</taxon>
        <taxon>Pezizomycotina</taxon>
        <taxon>Orbiliomycetes</taxon>
        <taxon>Orbiliales</taxon>
        <taxon>Orbiliaceae</taxon>
        <taxon>Orbilia</taxon>
    </lineage>
</organism>
<dbReference type="SUPFAM" id="SSF47090">
    <property type="entry name" value="PGBD-like"/>
    <property type="match status" value="1"/>
</dbReference>
<feature type="binding site" evidence="6">
    <location>
        <position position="230"/>
    </location>
    <ligand>
        <name>Zn(2+)</name>
        <dbReference type="ChEBI" id="CHEBI:29105"/>
        <label>2</label>
        <note>catalytic</note>
    </ligand>
</feature>
<dbReference type="PRINTS" id="PR00138">
    <property type="entry name" value="MATRIXIN"/>
</dbReference>
<feature type="binding site" evidence="6">
    <location>
        <position position="212"/>
    </location>
    <ligand>
        <name>Zn(2+)</name>
        <dbReference type="ChEBI" id="CHEBI:29105"/>
        <label>2</label>
        <note>catalytic</note>
    </ligand>
</feature>
<accession>A0A7C8QFT5</accession>
<keyword evidence="1" id="KW-0645">Protease</keyword>
<proteinExistence type="predicted"/>
<name>A0A7C8QFT5_ORBOL</name>
<dbReference type="InterPro" id="IPR024079">
    <property type="entry name" value="MetalloPept_cat_dom_sf"/>
</dbReference>
<sequence length="589" mass="65935">MAPPTVEEVAEEAGPAIKNILTHLACYGCLPSDSEIEKLEVSGPLRQYAILSMGIAGFQSLAGLPKTGVFDVETANHFNQPHCHSNCNRSGETVNSAYAEGYTLEHKKTISYCFNEYSDQLSVREIRDVFEKAFKDWEDLLKVPIIFMEVAPHPGKGNIRISWANSGGGGQYGPVFVSYPPPNGADANTPIEMYFDEDTKWTVENLRKTVLHQVGHILGIVHSSRRDTVMWPAYRNETFGGDDRLAMYKWDTSPAVGKGRNLTPRSKKERVWTCIIKDHDVLNIIAAPGGVLYRFNFIGAIWRYKTGGSWERIAWTLGKSQTYIKQLVASSEYLYRLNEDGTILRYRHDESDNGWHAIDSISNRNNNIKIAASHSSPLVYRLTKYGEVSVWQEANVRWNLLGCPIPLGPTITPEDIPNIIAVASEIIIFRDSDQTILKYQGADEKWVEVTFGLLFSKIIGGTGDNSLYILDFGYAGPGQVFELRLNEGGMCYLLGDASSYMAENCDSETYPEEIEYVFSGSHRYAVYSYGPVEGKRRGVVHSGEEDRPTNDFHKWVDLKPPSSISQLVAAEDDVYYIDVTGSIFKMSMG</sequence>
<dbReference type="GO" id="GO:0004222">
    <property type="term" value="F:metalloendopeptidase activity"/>
    <property type="evidence" value="ECO:0007669"/>
    <property type="project" value="InterPro"/>
</dbReference>
<evidence type="ECO:0000259" key="7">
    <source>
        <dbReference type="SMART" id="SM00235"/>
    </source>
</evidence>
<evidence type="ECO:0000313" key="9">
    <source>
        <dbReference type="Proteomes" id="UP000472727"/>
    </source>
</evidence>
<dbReference type="GO" id="GO:0031012">
    <property type="term" value="C:extracellular matrix"/>
    <property type="evidence" value="ECO:0007669"/>
    <property type="project" value="InterPro"/>
</dbReference>
<evidence type="ECO:0000256" key="2">
    <source>
        <dbReference type="ARBA" id="ARBA00022723"/>
    </source>
</evidence>
<keyword evidence="5" id="KW-0482">Metalloprotease</keyword>
<feature type="binding site" evidence="6">
    <location>
        <position position="196"/>
    </location>
    <ligand>
        <name>Ca(2+)</name>
        <dbReference type="ChEBI" id="CHEBI:29108"/>
        <label>3</label>
    </ligand>
</feature>
<reference evidence="8 9" key="1">
    <citation type="submission" date="2019-06" db="EMBL/GenBank/DDBJ databases">
        <authorList>
            <person name="Palmer J.M."/>
        </authorList>
    </citation>
    <scope>NUCLEOTIDE SEQUENCE [LARGE SCALE GENOMIC DNA]</scope>
    <source>
        <strain evidence="8 9">TWF106</strain>
    </source>
</reference>
<dbReference type="AlphaFoldDB" id="A0A7C8QFT5"/>
<feature type="domain" description="Peptidase metallopeptidase" evidence="7">
    <location>
        <begin position="101"/>
        <end position="258"/>
    </location>
</feature>
<dbReference type="Gene3D" id="3.40.390.10">
    <property type="entry name" value="Collagenase (Catalytic Domain)"/>
    <property type="match status" value="1"/>
</dbReference>
<keyword evidence="2 6" id="KW-0479">Metal-binding</keyword>
<dbReference type="Pfam" id="PF00413">
    <property type="entry name" value="Peptidase_M10"/>
    <property type="match status" value="1"/>
</dbReference>
<evidence type="ECO:0000256" key="4">
    <source>
        <dbReference type="ARBA" id="ARBA00022833"/>
    </source>
</evidence>
<dbReference type="InterPro" id="IPR036365">
    <property type="entry name" value="PGBD-like_sf"/>
</dbReference>
<gene>
    <name evidence="8" type="ORF">TWF106_010247</name>
</gene>
<dbReference type="Proteomes" id="UP000472727">
    <property type="component" value="Unassembled WGS sequence"/>
</dbReference>
<dbReference type="InterPro" id="IPR006026">
    <property type="entry name" value="Peptidase_Metallo"/>
</dbReference>
<keyword evidence="4 6" id="KW-0862">Zinc</keyword>
<comment type="cofactor">
    <cofactor evidence="6">
        <name>Zn(2+)</name>
        <dbReference type="ChEBI" id="CHEBI:29105"/>
    </cofactor>
    <text evidence="6">Binds 2 Zn(2+) ions per subunit.</text>
</comment>
<dbReference type="InterPro" id="IPR021190">
    <property type="entry name" value="Pept_M10A"/>
</dbReference>
<evidence type="ECO:0000256" key="6">
    <source>
        <dbReference type="PIRSR" id="PIRSR621190-2"/>
    </source>
</evidence>
<dbReference type="SMART" id="SM00235">
    <property type="entry name" value="ZnMc"/>
    <property type="match status" value="1"/>
</dbReference>
<evidence type="ECO:0000256" key="1">
    <source>
        <dbReference type="ARBA" id="ARBA00022670"/>
    </source>
</evidence>
<keyword evidence="3" id="KW-0378">Hydrolase</keyword>
<feature type="binding site" evidence="6">
    <location>
        <position position="222"/>
    </location>
    <ligand>
        <name>Zn(2+)</name>
        <dbReference type="ChEBI" id="CHEBI:29105"/>
        <label>2</label>
        <note>catalytic</note>
    </ligand>
</feature>
<dbReference type="GO" id="GO:0006508">
    <property type="term" value="P:proteolysis"/>
    <property type="evidence" value="ECO:0007669"/>
    <property type="project" value="UniProtKB-KW"/>
</dbReference>
<feature type="binding site" evidence="6">
    <location>
        <position position="216"/>
    </location>
    <ligand>
        <name>Zn(2+)</name>
        <dbReference type="ChEBI" id="CHEBI:29105"/>
        <label>2</label>
        <note>catalytic</note>
    </ligand>
</feature>
<protein>
    <recommendedName>
        <fullName evidence="7">Peptidase metallopeptidase domain-containing protein</fullName>
    </recommendedName>
</protein>
<evidence type="ECO:0000256" key="5">
    <source>
        <dbReference type="ARBA" id="ARBA00023049"/>
    </source>
</evidence>
<dbReference type="InterPro" id="IPR001818">
    <property type="entry name" value="Pept_M10_metallopeptidase"/>
</dbReference>
<dbReference type="SUPFAM" id="SSF55486">
    <property type="entry name" value="Metalloproteases ('zincins'), catalytic domain"/>
    <property type="match status" value="1"/>
</dbReference>
<feature type="binding site" description="in inhibited form" evidence="6">
    <location>
        <position position="83"/>
    </location>
    <ligand>
        <name>Zn(2+)</name>
        <dbReference type="ChEBI" id="CHEBI:29105"/>
        <label>2</label>
        <note>catalytic</note>
    </ligand>
</feature>
<dbReference type="SUPFAM" id="SSF89372">
    <property type="entry name" value="Fucose-specific lectin"/>
    <property type="match status" value="1"/>
</dbReference>
<dbReference type="GO" id="GO:0008270">
    <property type="term" value="F:zinc ion binding"/>
    <property type="evidence" value="ECO:0007669"/>
    <property type="project" value="InterPro"/>
</dbReference>
<dbReference type="EMBL" id="WIWS01000075">
    <property type="protein sequence ID" value="KAF3211361.1"/>
    <property type="molecule type" value="Genomic_DNA"/>
</dbReference>
<dbReference type="PANTHER" id="PTHR10201">
    <property type="entry name" value="MATRIX METALLOPROTEINASE"/>
    <property type="match status" value="1"/>
</dbReference>
<dbReference type="PANTHER" id="PTHR10201:SF323">
    <property type="entry name" value="MATRIX METALLOPROTEINASE-21"/>
    <property type="match status" value="1"/>
</dbReference>
<comment type="cofactor">
    <cofactor evidence="6">
        <name>Ca(2+)</name>
        <dbReference type="ChEBI" id="CHEBI:29108"/>
    </cofactor>
    <text evidence="6">Can bind about 5 Ca(2+) ions per subunit.</text>
</comment>
<comment type="caution">
    <text evidence="8">The sequence shown here is derived from an EMBL/GenBank/DDBJ whole genome shotgun (WGS) entry which is preliminary data.</text>
</comment>
<evidence type="ECO:0000313" key="8">
    <source>
        <dbReference type="EMBL" id="KAF3211361.1"/>
    </source>
</evidence>
<keyword evidence="6" id="KW-0106">Calcium</keyword>
<evidence type="ECO:0000256" key="3">
    <source>
        <dbReference type="ARBA" id="ARBA00022801"/>
    </source>
</evidence>